<name>A0A0A9FXH8_ARUDO</name>
<proteinExistence type="predicted"/>
<dbReference type="EMBL" id="GBRH01180919">
    <property type="protein sequence ID" value="JAE16977.1"/>
    <property type="molecule type" value="Transcribed_RNA"/>
</dbReference>
<accession>A0A0A9FXH8</accession>
<evidence type="ECO:0000313" key="1">
    <source>
        <dbReference type="EMBL" id="JAE16977.1"/>
    </source>
</evidence>
<organism evidence="1">
    <name type="scientific">Arundo donax</name>
    <name type="common">Giant reed</name>
    <name type="synonym">Donax arundinaceus</name>
    <dbReference type="NCBI Taxonomy" id="35708"/>
    <lineage>
        <taxon>Eukaryota</taxon>
        <taxon>Viridiplantae</taxon>
        <taxon>Streptophyta</taxon>
        <taxon>Embryophyta</taxon>
        <taxon>Tracheophyta</taxon>
        <taxon>Spermatophyta</taxon>
        <taxon>Magnoliopsida</taxon>
        <taxon>Liliopsida</taxon>
        <taxon>Poales</taxon>
        <taxon>Poaceae</taxon>
        <taxon>PACMAD clade</taxon>
        <taxon>Arundinoideae</taxon>
        <taxon>Arundineae</taxon>
        <taxon>Arundo</taxon>
    </lineage>
</organism>
<sequence>MLSSHFELNKCPNSKDTNLVQQEYCIC</sequence>
<reference evidence="1" key="1">
    <citation type="submission" date="2014-09" db="EMBL/GenBank/DDBJ databases">
        <authorList>
            <person name="Magalhaes I.L.F."/>
            <person name="Oliveira U."/>
            <person name="Santos F.R."/>
            <person name="Vidigal T.H.D.A."/>
            <person name="Brescovit A.D."/>
            <person name="Santos A.J."/>
        </authorList>
    </citation>
    <scope>NUCLEOTIDE SEQUENCE</scope>
    <source>
        <tissue evidence="1">Shoot tissue taken approximately 20 cm above the soil surface</tissue>
    </source>
</reference>
<dbReference type="AlphaFoldDB" id="A0A0A9FXH8"/>
<protein>
    <submittedName>
        <fullName evidence="1">Uncharacterized protein</fullName>
    </submittedName>
</protein>
<reference evidence="1" key="2">
    <citation type="journal article" date="2015" name="Data Brief">
        <title>Shoot transcriptome of the giant reed, Arundo donax.</title>
        <authorList>
            <person name="Barrero R.A."/>
            <person name="Guerrero F.D."/>
            <person name="Moolhuijzen P."/>
            <person name="Goolsby J.A."/>
            <person name="Tidwell J."/>
            <person name="Bellgard S.E."/>
            <person name="Bellgard M.I."/>
        </authorList>
    </citation>
    <scope>NUCLEOTIDE SEQUENCE</scope>
    <source>
        <tissue evidence="1">Shoot tissue taken approximately 20 cm above the soil surface</tissue>
    </source>
</reference>